<dbReference type="GO" id="GO:0006047">
    <property type="term" value="P:UDP-N-acetylglucosamine metabolic process"/>
    <property type="evidence" value="ECO:0007669"/>
    <property type="project" value="TreeGrafter"/>
</dbReference>
<dbReference type="InterPro" id="IPR035488">
    <property type="entry name" value="FrlB_SIS"/>
</dbReference>
<evidence type="ECO:0000313" key="2">
    <source>
        <dbReference type="EMBL" id="HJC06068.1"/>
    </source>
</evidence>
<organism evidence="2 3">
    <name type="scientific">Candidatus Enterocloster excrementipullorum</name>
    <dbReference type="NCBI Taxonomy" id="2838559"/>
    <lineage>
        <taxon>Bacteria</taxon>
        <taxon>Bacillati</taxon>
        <taxon>Bacillota</taxon>
        <taxon>Clostridia</taxon>
        <taxon>Lachnospirales</taxon>
        <taxon>Lachnospiraceae</taxon>
        <taxon>Enterocloster</taxon>
    </lineage>
</organism>
<dbReference type="CDD" id="cd05710">
    <property type="entry name" value="SIS_1"/>
    <property type="match status" value="1"/>
</dbReference>
<dbReference type="InterPro" id="IPR046348">
    <property type="entry name" value="SIS_dom_sf"/>
</dbReference>
<dbReference type="PANTHER" id="PTHR10937:SF14">
    <property type="entry name" value="FRUCTOSELYSINE 6-PHOSPHATE DEGLYCASE"/>
    <property type="match status" value="1"/>
</dbReference>
<protein>
    <submittedName>
        <fullName evidence="2">SIS domain-containing protein</fullName>
    </submittedName>
</protein>
<dbReference type="PROSITE" id="PS51464">
    <property type="entry name" value="SIS"/>
    <property type="match status" value="1"/>
</dbReference>
<dbReference type="GO" id="GO:0006002">
    <property type="term" value="P:fructose 6-phosphate metabolic process"/>
    <property type="evidence" value="ECO:0007669"/>
    <property type="project" value="TreeGrafter"/>
</dbReference>
<dbReference type="Proteomes" id="UP000823910">
    <property type="component" value="Unassembled WGS sequence"/>
</dbReference>
<name>A0A9D2SI96_9FIRM</name>
<dbReference type="Gene3D" id="3.40.50.10490">
    <property type="entry name" value="Glucose-6-phosphate isomerase like protein, domain 1"/>
    <property type="match status" value="1"/>
</dbReference>
<evidence type="ECO:0000313" key="3">
    <source>
        <dbReference type="Proteomes" id="UP000823910"/>
    </source>
</evidence>
<dbReference type="GO" id="GO:0006487">
    <property type="term" value="P:protein N-linked glycosylation"/>
    <property type="evidence" value="ECO:0007669"/>
    <property type="project" value="TreeGrafter"/>
</dbReference>
<dbReference type="Pfam" id="PF01380">
    <property type="entry name" value="SIS"/>
    <property type="match status" value="1"/>
</dbReference>
<sequence>MQKVREIVTNILKEHAVDTVYFVGCGGSLSGFFPAKYFLSCEAKKLKVGYINANEFVHATPKEIGANAVVILASQRGDTAETVKACQAANEKGAATVGLTFQVPSPLADSAQHVILYEFGDDSIVENQKTSYGFKMALELLHQIEGYAGYDAMVKALGSLNEIVVKAKKDIVPFAIKYAWEFKDDSVIYTMGSGPCWGSAHQESICIFMEMQWINSSVIHSGEYFHGPFEITDKNTAFLMMKATGRTRELDDRALNFINKFNNRCMVIDGLDYGMGELGWCSEYLDPLFYNNVIGVFNNLLADARKHPLTVRRYMWKFPY</sequence>
<reference evidence="2" key="1">
    <citation type="journal article" date="2021" name="PeerJ">
        <title>Extensive microbial diversity within the chicken gut microbiome revealed by metagenomics and culture.</title>
        <authorList>
            <person name="Gilroy R."/>
            <person name="Ravi A."/>
            <person name="Getino M."/>
            <person name="Pursley I."/>
            <person name="Horton D.L."/>
            <person name="Alikhan N.F."/>
            <person name="Baker D."/>
            <person name="Gharbi K."/>
            <person name="Hall N."/>
            <person name="Watson M."/>
            <person name="Adriaenssens E.M."/>
            <person name="Foster-Nyarko E."/>
            <person name="Jarju S."/>
            <person name="Secka A."/>
            <person name="Antonio M."/>
            <person name="Oren A."/>
            <person name="Chaudhuri R.R."/>
            <person name="La Ragione R."/>
            <person name="Hildebrand F."/>
            <person name="Pallen M.J."/>
        </authorList>
    </citation>
    <scope>NUCLEOTIDE SEQUENCE</scope>
    <source>
        <strain evidence="2">CHK180-15479</strain>
    </source>
</reference>
<proteinExistence type="predicted"/>
<dbReference type="PIRSF" id="PIRSF009290">
    <property type="entry name" value="FrlB"/>
    <property type="match status" value="1"/>
</dbReference>
<dbReference type="SUPFAM" id="SSF53697">
    <property type="entry name" value="SIS domain"/>
    <property type="match status" value="1"/>
</dbReference>
<dbReference type="GO" id="GO:0004360">
    <property type="term" value="F:glutamine-fructose-6-phosphate transaminase (isomerizing) activity"/>
    <property type="evidence" value="ECO:0007669"/>
    <property type="project" value="TreeGrafter"/>
</dbReference>
<dbReference type="AlphaFoldDB" id="A0A9D2SI96"/>
<accession>A0A9D2SI96</accession>
<dbReference type="EMBL" id="DWWT01000034">
    <property type="protein sequence ID" value="HJC06068.1"/>
    <property type="molecule type" value="Genomic_DNA"/>
</dbReference>
<dbReference type="Gene3D" id="3.40.50.12570">
    <property type="match status" value="1"/>
</dbReference>
<evidence type="ECO:0000259" key="1">
    <source>
        <dbReference type="PROSITE" id="PS51464"/>
    </source>
</evidence>
<reference evidence="2" key="2">
    <citation type="submission" date="2021-04" db="EMBL/GenBank/DDBJ databases">
        <authorList>
            <person name="Gilroy R."/>
        </authorList>
    </citation>
    <scope>NUCLEOTIDE SEQUENCE</scope>
    <source>
        <strain evidence="2">CHK180-15479</strain>
    </source>
</reference>
<comment type="caution">
    <text evidence="2">The sequence shown here is derived from an EMBL/GenBank/DDBJ whole genome shotgun (WGS) entry which is preliminary data.</text>
</comment>
<dbReference type="Gene3D" id="1.10.10.2240">
    <property type="match status" value="1"/>
</dbReference>
<dbReference type="InterPro" id="IPR001347">
    <property type="entry name" value="SIS_dom"/>
</dbReference>
<dbReference type="PANTHER" id="PTHR10937">
    <property type="entry name" value="GLUCOSAMINE--FRUCTOSE-6-PHOSPHATE AMINOTRANSFERASE, ISOMERIZING"/>
    <property type="match status" value="1"/>
</dbReference>
<gene>
    <name evidence="2" type="ORF">H9704_07925</name>
</gene>
<dbReference type="GO" id="GO:0097367">
    <property type="term" value="F:carbohydrate derivative binding"/>
    <property type="evidence" value="ECO:0007669"/>
    <property type="project" value="InterPro"/>
</dbReference>
<feature type="domain" description="SIS" evidence="1">
    <location>
        <begin position="7"/>
        <end position="147"/>
    </location>
</feature>
<dbReference type="InterPro" id="IPR024713">
    <property type="entry name" value="Fructosamine_deglycase_FrlB"/>
</dbReference>